<dbReference type="GO" id="GO:0016787">
    <property type="term" value="F:hydrolase activity"/>
    <property type="evidence" value="ECO:0007669"/>
    <property type="project" value="UniProtKB-KW"/>
</dbReference>
<keyword evidence="6" id="KW-0547">Nucleotide-binding</keyword>
<proteinExistence type="predicted"/>
<dbReference type="PROSITE" id="PS51192">
    <property type="entry name" value="HELICASE_ATP_BIND_1"/>
    <property type="match status" value="1"/>
</dbReference>
<keyword evidence="7" id="KW-1185">Reference proteome</keyword>
<dbReference type="InterPro" id="IPR000330">
    <property type="entry name" value="SNF2_N"/>
</dbReference>
<keyword evidence="2" id="KW-0175">Coiled coil</keyword>
<dbReference type="GO" id="GO:0003677">
    <property type="term" value="F:DNA binding"/>
    <property type="evidence" value="ECO:0007669"/>
    <property type="project" value="InterPro"/>
</dbReference>
<keyword evidence="6" id="KW-0347">Helicase</keyword>
<feature type="domain" description="Helicase ATP-binding" evidence="4">
    <location>
        <begin position="977"/>
        <end position="1257"/>
    </location>
</feature>
<accession>A0A1I2INP6</accession>
<feature type="region of interest" description="Disordered" evidence="3">
    <location>
        <begin position="2382"/>
        <end position="2401"/>
    </location>
</feature>
<evidence type="ECO:0000256" key="2">
    <source>
        <dbReference type="SAM" id="Coils"/>
    </source>
</evidence>
<dbReference type="PANTHER" id="PTHR45766">
    <property type="entry name" value="DNA ANNEALING HELICASE AND ENDONUCLEASE ZRANB3 FAMILY MEMBER"/>
    <property type="match status" value="1"/>
</dbReference>
<dbReference type="GO" id="GO:0009007">
    <property type="term" value="F:site-specific DNA-methyltransferase (adenine-specific) activity"/>
    <property type="evidence" value="ECO:0007669"/>
    <property type="project" value="UniProtKB-EC"/>
</dbReference>
<dbReference type="Pfam" id="PF00176">
    <property type="entry name" value="SNF2-rel_dom"/>
    <property type="match status" value="1"/>
</dbReference>
<dbReference type="GO" id="GO:0004386">
    <property type="term" value="F:helicase activity"/>
    <property type="evidence" value="ECO:0007669"/>
    <property type="project" value="UniProtKB-KW"/>
</dbReference>
<feature type="region of interest" description="Disordered" evidence="3">
    <location>
        <begin position="2188"/>
        <end position="2223"/>
    </location>
</feature>
<evidence type="ECO:0000313" key="7">
    <source>
        <dbReference type="Proteomes" id="UP000199400"/>
    </source>
</evidence>
<dbReference type="Pfam" id="PF04851">
    <property type="entry name" value="ResIII"/>
    <property type="match status" value="1"/>
</dbReference>
<sequence length="2534" mass="281661">MTPAQVLDKLLPRWRVKLPATYAPEYIDGFIARNRDALESVVARAMMLRRMKRGEPPQTAEEFAAYAKLVARERPKDEEPDAVVIKRVMKRMDKMLAHNRGPDGKDAAVTFGVEYAEIRAEAILLREAGWDAVPLLLRRPALGILEAGQVFAVRDAARELHTNPRYPESADERLQADLKAAQERVAQLRDGIADAARLDRYALALWTRVRAAGAQSGRAPVHEVETPPDLRDKSWRTEANLRAMRLVLSKEPGELTAEELQTLAQYSGWGGLSIETVKKIVPPGLTPESFGLIHEYYTPTAIAEAIAESLCPLLPELAGNDGIVRALEPSAGVGRLIRAFSPRRCLELEAGGQIKKIAWTAVEFSKVSSTLLRALRPDVDVYHLPFERWVASEGPRYQGTFGLVVSNPPYGERGVMAREDPDEFYKEKRAFAYFMRRALDLLVPGGIGVFLIPAGFLSGNLHRGLREKLLRRHHLLGAFRLPSHDKRDRETVPGASVVMDVIFWRSRGGELAEVDAADEFILDGEYFKHHPDHILGEEDGAFAGDDEAGMARSWRYKVTGEFAGLPALTPRSICTTCVLTSIVQREVGPVQKVIREDEAIPTDVEDDLRPALELGRRVGRYLAAVGADEAERAVQLWPELNAALRDFAATSGNPWRDKALRDLADTRKLAAAQQLLNAFEKSGGLAAALREPPAVQPKFSGQPNDVVAQAEALFRQQRALTVAQLMAFHAQQGGSLGAADVVAALLDAEWNLDGEAWDQLLPRDAYLTGNDLWARHDRAAARAAQGDEQAKIQVRRLLEAIGPAVFDDLTDISPQHGYVPLELVAGWISATLNGRYSAVELERKGGFVQVKGHDYTSENVPPISPATLAFLGYYNHDPELFRPPHEKRERDTGPRSREERAAAKQSLAERRLALAKQWDESFKAWIAADEGRREQLVHAYNRVARGRIVPTFSPEPLEIARWGSGAPKLKAHQIAGARRVLSQRGGLVAFDVGVGKTYTALAIIARARQEGWVRRPVILVPGSLVWKWHDDILCTLPDYRIVVIGSKRKRITRGARKGLLTSETDTPEERAKKWTLLQTGQADVAVLSYDALARTKMNEDAVMAYVEQVEAVARSIALRKRTLEEKVKNAKQREKLSERERALLEHGVRAWVEEILALPSDWEYDPGVAWDEIGIDMLVVDEAAAFKNLYKPQAREDGVPKFMGGGGEGSDRAWQLDFRAAAVRRKTGGAGIVLLTATPAKNSPLEFYNLIQFIDPTAFTKAGIRDPEQFIDRFLKIEYREVLDSTLEPTKKLAVTGFKNLDDLRTILFTYAEFRTAAEVGLQLPRPLVETLTIQMDEVQEAKYARYVAEIERILDNPNPEGGESHAILGLLARLSLIALHAALEDGYNYKTALEGGSVQKRVYQDGEPVDITVRLGRPVYESPKLTECAKRVAASPHCGHIIFCEPTAVHQWMREVLVKRGIPRERIAILNAEETGPADRIRIAREFNGLSSEPPAPGTCARPTDSAIAPKYDVVIANSVAYEGVDLQVRTCTIHHLDLPWTPADLEQRNGRAVRQGNTLGTVQIYYYFADRSTDGYRFSLIDGKAGWLGELLKSQVRDTNNPAAQQQLTPEDIVLMISRDKEKTRAMLEEKRKRQADEARAKIAREAARLLRQAAGRFRDARTTSDTERAARLRDEGEQRLADLEQVSPDAWPWASWMYAVRDTDMIIPENGGAPVYEGLRVARPRAGAPDQLDYLEFGQIISTGEGDRIGLRAAGSPGWQLITYTGALNGAPIAAGELPRDGGPLWPDDDDARTGPAIEKKIEEVFRYGRFENLRWRGASDAWLEKWWPRFEAAIAEGLAGSHHREKVPVVDDEGLAIATGAEIRGATILPPTRAGWQRFLELAPASGESFTNLKEVGLAWWGRKVPQDLLSKERNILRQLIVPRLLDDPAYRNAREDSDEQNARIEHDQALGRVMLILFNEEPEKHGELYRRYADDEAFRRSLHEQSFAATYSTDEKPRQGASPGATTEVPARLSEEQREQLQALLDKEAGSDPSEPLEDVDQRVVDNLFLQRAAMGDALAVAGVGKADRERQAMQAAQIAERVTVLRAEASVLRNRGYDARIAGSAERSFNVIGRDNQVLGVRVASPDKVVFVPNVDAETRAHVERDVAEARQVVQTIMREERKAGSTLDDKTMLSIWRRVRAVGSEEPSGPEPTSSTSSTPPSDSPSPITPTVATDPAQLHDEARGAIKALGLPRKQHFKYVREVDEAIASGKDYLPIIERARKAAEKRPTGKIAKAAWRAAAPAARPPRRILDAALDTFNAEPRWRLGLHRSLPNGWVLVVYPEGKDPDAAVVAIDVIMENVDDVRWLDDRLSKVEQDTITERLDRALWAAFEVSQEEESGGEDDERASEEKTEIPSPIQNLIEVMERRSRSLGADLTSSKNLARTDGYQEIARALHELADAPGLSVEELQNWLESEQLMDAGEIVGRSKVEAVPVHRLMRDLWDRILDALDVAEVEDVDHVLRVPQEAIHVIGGHDTILAARGRSR</sequence>
<dbReference type="SMART" id="SM00487">
    <property type="entry name" value="DEXDc"/>
    <property type="match status" value="1"/>
</dbReference>
<dbReference type="InterPro" id="IPR038718">
    <property type="entry name" value="SNF2-like_sf"/>
</dbReference>
<evidence type="ECO:0000313" key="6">
    <source>
        <dbReference type="EMBL" id="SFF43925.1"/>
    </source>
</evidence>
<gene>
    <name evidence="6" type="ORF">SAMN02745121_08868</name>
</gene>
<dbReference type="RefSeq" id="WP_100793573.1">
    <property type="nucleotide sequence ID" value="NZ_FOMX01000074.1"/>
</dbReference>
<evidence type="ECO:0000259" key="4">
    <source>
        <dbReference type="PROSITE" id="PS51192"/>
    </source>
</evidence>
<feature type="coiled-coil region" evidence="2">
    <location>
        <begin position="1113"/>
        <end position="1140"/>
    </location>
</feature>
<feature type="compositionally biased region" description="Acidic residues" evidence="3">
    <location>
        <begin position="2382"/>
        <end position="2395"/>
    </location>
</feature>
<dbReference type="Gene3D" id="3.40.50.150">
    <property type="entry name" value="Vaccinia Virus protein VP39"/>
    <property type="match status" value="1"/>
</dbReference>
<dbReference type="PROSITE" id="PS00092">
    <property type="entry name" value="N6_MTASE"/>
    <property type="match status" value="1"/>
</dbReference>
<dbReference type="STRING" id="54.SAMN02745121_08868"/>
<feature type="coiled-coil region" evidence="2">
    <location>
        <begin position="171"/>
        <end position="198"/>
    </location>
</feature>
<dbReference type="SUPFAM" id="SSF53335">
    <property type="entry name" value="S-adenosyl-L-methionine-dependent methyltransferases"/>
    <property type="match status" value="1"/>
</dbReference>
<dbReference type="Pfam" id="PF07669">
    <property type="entry name" value="Eco57I"/>
    <property type="match status" value="1"/>
</dbReference>
<feature type="compositionally biased region" description="Low complexity" evidence="3">
    <location>
        <begin position="2191"/>
        <end position="2208"/>
    </location>
</feature>
<dbReference type="InterPro" id="IPR014001">
    <property type="entry name" value="Helicase_ATP-bd"/>
</dbReference>
<reference evidence="7" key="1">
    <citation type="submission" date="2016-10" db="EMBL/GenBank/DDBJ databases">
        <authorList>
            <person name="Varghese N."/>
            <person name="Submissions S."/>
        </authorList>
    </citation>
    <scope>NUCLEOTIDE SEQUENCE [LARGE SCALE GENOMIC DNA]</scope>
    <source>
        <strain evidence="7">ATCC 25963</strain>
    </source>
</reference>
<dbReference type="Gene3D" id="3.40.50.10810">
    <property type="entry name" value="Tandem AAA-ATPase domain"/>
    <property type="match status" value="2"/>
</dbReference>
<organism evidence="6 7">
    <name type="scientific">Nannocystis exedens</name>
    <dbReference type="NCBI Taxonomy" id="54"/>
    <lineage>
        <taxon>Bacteria</taxon>
        <taxon>Pseudomonadati</taxon>
        <taxon>Myxococcota</taxon>
        <taxon>Polyangia</taxon>
        <taxon>Nannocystales</taxon>
        <taxon>Nannocystaceae</taxon>
        <taxon>Nannocystis</taxon>
    </lineage>
</organism>
<keyword evidence="6" id="KW-0067">ATP-binding</keyword>
<dbReference type="PROSITE" id="PS51194">
    <property type="entry name" value="HELICASE_CTER"/>
    <property type="match status" value="1"/>
</dbReference>
<dbReference type="EMBL" id="FOMX01000074">
    <property type="protein sequence ID" value="SFF43925.1"/>
    <property type="molecule type" value="Genomic_DNA"/>
</dbReference>
<evidence type="ECO:0000256" key="3">
    <source>
        <dbReference type="SAM" id="MobiDB-lite"/>
    </source>
</evidence>
<evidence type="ECO:0000256" key="1">
    <source>
        <dbReference type="ARBA" id="ARBA00022801"/>
    </source>
</evidence>
<feature type="region of interest" description="Disordered" evidence="3">
    <location>
        <begin position="1994"/>
        <end position="2023"/>
    </location>
</feature>
<dbReference type="InterPro" id="IPR002052">
    <property type="entry name" value="DNA_methylase_N6_adenine_CS"/>
</dbReference>
<dbReference type="InterPro" id="IPR001650">
    <property type="entry name" value="Helicase_C-like"/>
</dbReference>
<dbReference type="InterPro" id="IPR027417">
    <property type="entry name" value="P-loop_NTPase"/>
</dbReference>
<dbReference type="Gene3D" id="3.40.50.300">
    <property type="entry name" value="P-loop containing nucleotide triphosphate hydrolases"/>
    <property type="match status" value="1"/>
</dbReference>
<dbReference type="SUPFAM" id="SSF52540">
    <property type="entry name" value="P-loop containing nucleoside triphosphate hydrolases"/>
    <property type="match status" value="2"/>
</dbReference>
<dbReference type="InterPro" id="IPR006935">
    <property type="entry name" value="Helicase/UvrB_N"/>
</dbReference>
<name>A0A1I2INP6_9BACT</name>
<dbReference type="PRINTS" id="PR00507">
    <property type="entry name" value="N12N6MTFRASE"/>
</dbReference>
<dbReference type="GO" id="GO:0006304">
    <property type="term" value="P:DNA modification"/>
    <property type="evidence" value="ECO:0007669"/>
    <property type="project" value="InterPro"/>
</dbReference>
<feature type="region of interest" description="Disordered" evidence="3">
    <location>
        <begin position="879"/>
        <end position="898"/>
    </location>
</feature>
<protein>
    <submittedName>
        <fullName evidence="6">Helicase conserved C-terminal domain-containing protein</fullName>
    </submittedName>
</protein>
<dbReference type="PANTHER" id="PTHR45766:SF6">
    <property type="entry name" value="SWI_SNF-RELATED MATRIX-ASSOCIATED ACTIN-DEPENDENT REGULATOR OF CHROMATIN SUBFAMILY A-LIKE PROTEIN 1"/>
    <property type="match status" value="1"/>
</dbReference>
<evidence type="ECO:0000259" key="5">
    <source>
        <dbReference type="PROSITE" id="PS51194"/>
    </source>
</evidence>
<dbReference type="Pfam" id="PF00271">
    <property type="entry name" value="Helicase_C"/>
    <property type="match status" value="1"/>
</dbReference>
<dbReference type="Proteomes" id="UP000199400">
    <property type="component" value="Unassembled WGS sequence"/>
</dbReference>
<dbReference type="InterPro" id="IPR011639">
    <property type="entry name" value="MethylTrfase_TaqI-like_dom"/>
</dbReference>
<dbReference type="GO" id="GO:0005524">
    <property type="term" value="F:ATP binding"/>
    <property type="evidence" value="ECO:0007669"/>
    <property type="project" value="InterPro"/>
</dbReference>
<feature type="domain" description="Helicase C-terminal" evidence="5">
    <location>
        <begin position="1425"/>
        <end position="1611"/>
    </location>
</feature>
<keyword evidence="1" id="KW-0378">Hydrolase</keyword>
<dbReference type="InterPro" id="IPR029063">
    <property type="entry name" value="SAM-dependent_MTases_sf"/>
</dbReference>
<dbReference type="GO" id="GO:0032259">
    <property type="term" value="P:methylation"/>
    <property type="evidence" value="ECO:0007669"/>
    <property type="project" value="InterPro"/>
</dbReference>